<evidence type="ECO:0000313" key="2">
    <source>
        <dbReference type="EMBL" id="AMW35731.1"/>
    </source>
</evidence>
<accession>A0A143DG79</accession>
<geneLocation type="plasmid" evidence="2 3">
    <name>unnamed 1</name>
</geneLocation>
<evidence type="ECO:0000313" key="3">
    <source>
        <dbReference type="Proteomes" id="UP000076066"/>
    </source>
</evidence>
<dbReference type="AlphaFoldDB" id="A0A143DG79"/>
<keyword evidence="3" id="KW-1185">Reference proteome</keyword>
<sequence>MSAALSFQRSGRELISPSRCPLPPDYKFQGKTQKFNPKGEEEWKFFHALPLFRGGEADQPAP</sequence>
<proteinExistence type="predicted"/>
<dbReference type="EMBL" id="CP014526">
    <property type="protein sequence ID" value="AMW35731.1"/>
    <property type="molecule type" value="Genomic_DNA"/>
</dbReference>
<dbReference type="KEGG" id="hjo:AY555_10145"/>
<protein>
    <submittedName>
        <fullName evidence="2">Uncharacterized protein</fullName>
    </submittedName>
</protein>
<keyword evidence="2" id="KW-0614">Plasmid</keyword>
<evidence type="ECO:0000256" key="1">
    <source>
        <dbReference type="SAM" id="MobiDB-lite"/>
    </source>
</evidence>
<gene>
    <name evidence="2" type="ORF">AY555_10145</name>
</gene>
<name>A0A143DG79_9PROT</name>
<dbReference type="Proteomes" id="UP000076066">
    <property type="component" value="Plasmid unnamed 1"/>
</dbReference>
<reference evidence="2 3" key="1">
    <citation type="submission" date="2016-02" db="EMBL/GenBank/DDBJ databases">
        <title>Complete Genome of H5569, the type strain of the newly described species Haematospirillium jordaniae.</title>
        <authorList>
            <person name="Nicholson A.C."/>
            <person name="Humrighouse B.W."/>
            <person name="Loparov V."/>
            <person name="McQuiston J.R."/>
        </authorList>
    </citation>
    <scope>NUCLEOTIDE SEQUENCE [LARGE SCALE GENOMIC DNA]</scope>
    <source>
        <strain evidence="2 3">H5569</strain>
        <plasmid evidence="3">Plasmid unnamed 1</plasmid>
    </source>
</reference>
<organism evidence="2 3">
    <name type="scientific">Haematospirillum jordaniae</name>
    <dbReference type="NCBI Taxonomy" id="1549855"/>
    <lineage>
        <taxon>Bacteria</taxon>
        <taxon>Pseudomonadati</taxon>
        <taxon>Pseudomonadota</taxon>
        <taxon>Alphaproteobacteria</taxon>
        <taxon>Rhodospirillales</taxon>
        <taxon>Novispirillaceae</taxon>
        <taxon>Haematospirillum</taxon>
    </lineage>
</organism>
<feature type="region of interest" description="Disordered" evidence="1">
    <location>
        <begin position="1"/>
        <end position="22"/>
    </location>
</feature>